<evidence type="ECO:0000256" key="2">
    <source>
        <dbReference type="ARBA" id="ARBA00022694"/>
    </source>
</evidence>
<dbReference type="HAMAP" id="MF_01161">
    <property type="entry name" value="tRNA_Ile_lys_synt"/>
    <property type="match status" value="1"/>
</dbReference>
<accession>A0ABY5DYT9</accession>
<dbReference type="SUPFAM" id="SSF52402">
    <property type="entry name" value="Adenine nucleotide alpha hydrolases-like"/>
    <property type="match status" value="1"/>
</dbReference>
<dbReference type="Gene3D" id="3.40.50.620">
    <property type="entry name" value="HUPs"/>
    <property type="match status" value="1"/>
</dbReference>
<proteinExistence type="inferred from homology"/>
<dbReference type="NCBIfam" id="TIGR02432">
    <property type="entry name" value="lysidine_TilS_N"/>
    <property type="match status" value="1"/>
</dbReference>
<evidence type="ECO:0000259" key="7">
    <source>
        <dbReference type="Pfam" id="PF01171"/>
    </source>
</evidence>
<dbReference type="EC" id="6.3.4.19" evidence="6"/>
<dbReference type="InterPro" id="IPR014729">
    <property type="entry name" value="Rossmann-like_a/b/a_fold"/>
</dbReference>
<dbReference type="RefSeq" id="WP_254572480.1">
    <property type="nucleotide sequence ID" value="NZ_CP098502.1"/>
</dbReference>
<dbReference type="PANTHER" id="PTHR43033:SF1">
    <property type="entry name" value="TRNA(ILE)-LYSIDINE SYNTHASE-RELATED"/>
    <property type="match status" value="1"/>
</dbReference>
<comment type="domain">
    <text evidence="6">The N-terminal region contains the highly conserved SGGXDS motif, predicted to be a P-loop motif involved in ATP binding.</text>
</comment>
<keyword evidence="9" id="KW-1185">Reference proteome</keyword>
<keyword evidence="6" id="KW-0963">Cytoplasm</keyword>
<protein>
    <recommendedName>
        <fullName evidence="6">tRNA(Ile)-lysidine synthase</fullName>
        <ecNumber evidence="6">6.3.4.19</ecNumber>
    </recommendedName>
    <alternativeName>
        <fullName evidence="6">tRNA(Ile)-2-lysyl-cytidine synthase</fullName>
    </alternativeName>
    <alternativeName>
        <fullName evidence="6">tRNA(Ile)-lysidine synthetase</fullName>
    </alternativeName>
</protein>
<keyword evidence="2 6" id="KW-0819">tRNA processing</keyword>
<dbReference type="InterPro" id="IPR012094">
    <property type="entry name" value="tRNA_Ile_lys_synt"/>
</dbReference>
<evidence type="ECO:0000256" key="3">
    <source>
        <dbReference type="ARBA" id="ARBA00022741"/>
    </source>
</evidence>
<dbReference type="CDD" id="cd01992">
    <property type="entry name" value="TilS_N"/>
    <property type="match status" value="1"/>
</dbReference>
<reference evidence="8 9" key="1">
    <citation type="submission" date="2022-06" db="EMBL/GenBank/DDBJ databases">
        <title>Paraconexibacter antarcticus.</title>
        <authorList>
            <person name="Kim C.S."/>
        </authorList>
    </citation>
    <scope>NUCLEOTIDE SEQUENCE [LARGE SCALE GENOMIC DNA]</scope>
    <source>
        <strain evidence="8 9">02-257</strain>
    </source>
</reference>
<organism evidence="8 9">
    <name type="scientific">Paraconexibacter antarcticus</name>
    <dbReference type="NCBI Taxonomy" id="2949664"/>
    <lineage>
        <taxon>Bacteria</taxon>
        <taxon>Bacillati</taxon>
        <taxon>Actinomycetota</taxon>
        <taxon>Thermoleophilia</taxon>
        <taxon>Solirubrobacterales</taxon>
        <taxon>Paraconexibacteraceae</taxon>
        <taxon>Paraconexibacter</taxon>
    </lineage>
</organism>
<evidence type="ECO:0000256" key="1">
    <source>
        <dbReference type="ARBA" id="ARBA00022598"/>
    </source>
</evidence>
<comment type="catalytic activity">
    <reaction evidence="5 6">
        <text>cytidine(34) in tRNA(Ile2) + L-lysine + ATP = lysidine(34) in tRNA(Ile2) + AMP + diphosphate + H(+)</text>
        <dbReference type="Rhea" id="RHEA:43744"/>
        <dbReference type="Rhea" id="RHEA-COMP:10625"/>
        <dbReference type="Rhea" id="RHEA-COMP:10670"/>
        <dbReference type="ChEBI" id="CHEBI:15378"/>
        <dbReference type="ChEBI" id="CHEBI:30616"/>
        <dbReference type="ChEBI" id="CHEBI:32551"/>
        <dbReference type="ChEBI" id="CHEBI:33019"/>
        <dbReference type="ChEBI" id="CHEBI:82748"/>
        <dbReference type="ChEBI" id="CHEBI:83665"/>
        <dbReference type="ChEBI" id="CHEBI:456215"/>
        <dbReference type="EC" id="6.3.4.19"/>
    </reaction>
</comment>
<evidence type="ECO:0000313" key="9">
    <source>
        <dbReference type="Proteomes" id="UP001056035"/>
    </source>
</evidence>
<evidence type="ECO:0000313" key="8">
    <source>
        <dbReference type="EMBL" id="UTI65802.1"/>
    </source>
</evidence>
<dbReference type="PANTHER" id="PTHR43033">
    <property type="entry name" value="TRNA(ILE)-LYSIDINE SYNTHASE-RELATED"/>
    <property type="match status" value="1"/>
</dbReference>
<comment type="subcellular location">
    <subcellularLocation>
        <location evidence="6">Cytoplasm</location>
    </subcellularLocation>
</comment>
<dbReference type="GO" id="GO:0032267">
    <property type="term" value="F:tRNA(Ile)-lysidine synthase activity"/>
    <property type="evidence" value="ECO:0007669"/>
    <property type="project" value="UniProtKB-EC"/>
</dbReference>
<evidence type="ECO:0000256" key="6">
    <source>
        <dbReference type="HAMAP-Rule" id="MF_01161"/>
    </source>
</evidence>
<name>A0ABY5DYT9_9ACTN</name>
<dbReference type="Proteomes" id="UP001056035">
    <property type="component" value="Chromosome"/>
</dbReference>
<dbReference type="Pfam" id="PF01171">
    <property type="entry name" value="ATP_bind_3"/>
    <property type="match status" value="1"/>
</dbReference>
<keyword evidence="1 6" id="KW-0436">Ligase</keyword>
<keyword evidence="3 6" id="KW-0547">Nucleotide-binding</keyword>
<feature type="domain" description="tRNA(Ile)-lysidine/2-thiocytidine synthase N-terminal" evidence="7">
    <location>
        <begin position="25"/>
        <end position="196"/>
    </location>
</feature>
<sequence>MTAAVTDAVLARVRATGLLPDGGAVIVLLSGGQDSVCLLDVAVALAGRDAVRALHVEYGLRDEAAGDADHCAALCRRLEVPLDVEHARRPPESGNLQAWARDARYAAGALAAAASGARLAAGHTATDQVETILYRLATSPGRRALLGMPVRSGRLVRPLLGVTREETAAYCAARGLGWRTDATNETDRYARGRIRHGLVPALEAVDGRAAANVLNTAALLRDEAEVLGTVVETALAGRDHIAVDQLARLPVALARLVVRELAERAIGGRPCPRAAARLPELLELGDGALDVGDGARALVAGGVLRFGRTPPRPARGDTVDAA</sequence>
<keyword evidence="4 6" id="KW-0067">ATP-binding</keyword>
<comment type="similarity">
    <text evidence="6">Belongs to the tRNA(Ile)-lysidine synthase family.</text>
</comment>
<comment type="function">
    <text evidence="6">Ligates lysine onto the cytidine present at position 34 of the AUA codon-specific tRNA(Ile) that contains the anticodon CAU, in an ATP-dependent manner. Cytidine is converted to lysidine, thus changing the amino acid specificity of the tRNA from methionine to isoleucine.</text>
</comment>
<dbReference type="InterPro" id="IPR011063">
    <property type="entry name" value="TilS/TtcA_N"/>
</dbReference>
<gene>
    <name evidence="6 8" type="primary">tilS</name>
    <name evidence="8" type="ORF">NBH00_06190</name>
</gene>
<evidence type="ECO:0000256" key="5">
    <source>
        <dbReference type="ARBA" id="ARBA00048539"/>
    </source>
</evidence>
<dbReference type="InterPro" id="IPR012795">
    <property type="entry name" value="tRNA_Ile_lys_synt_N"/>
</dbReference>
<dbReference type="EMBL" id="CP098502">
    <property type="protein sequence ID" value="UTI65802.1"/>
    <property type="molecule type" value="Genomic_DNA"/>
</dbReference>
<evidence type="ECO:0000256" key="4">
    <source>
        <dbReference type="ARBA" id="ARBA00022840"/>
    </source>
</evidence>
<feature type="binding site" evidence="6">
    <location>
        <begin position="30"/>
        <end position="35"/>
    </location>
    <ligand>
        <name>ATP</name>
        <dbReference type="ChEBI" id="CHEBI:30616"/>
    </ligand>
</feature>